<feature type="domain" description="Peptidase A1" evidence="6">
    <location>
        <begin position="20"/>
        <end position="327"/>
    </location>
</feature>
<evidence type="ECO:0000313" key="8">
    <source>
        <dbReference type="RefSeq" id="XP_031420520.1"/>
    </source>
</evidence>
<gene>
    <name evidence="8" type="primary">LOC116219992</name>
</gene>
<feature type="disulfide bond" evidence="4">
    <location>
        <begin position="251"/>
        <end position="285"/>
    </location>
</feature>
<dbReference type="KEGG" id="char:116219992"/>
<keyword evidence="5" id="KW-0645">Protease</keyword>
<dbReference type="AlphaFoldDB" id="A0A6P8F9R7"/>
<dbReference type="Gene3D" id="2.40.70.10">
    <property type="entry name" value="Acid Proteases"/>
    <property type="match status" value="2"/>
</dbReference>
<evidence type="ECO:0000256" key="1">
    <source>
        <dbReference type="ARBA" id="ARBA00007447"/>
    </source>
</evidence>
<dbReference type="Pfam" id="PF00026">
    <property type="entry name" value="Asp"/>
    <property type="match status" value="1"/>
</dbReference>
<dbReference type="GO" id="GO:0006508">
    <property type="term" value="P:proteolysis"/>
    <property type="evidence" value="ECO:0007669"/>
    <property type="project" value="UniProtKB-KW"/>
</dbReference>
<protein>
    <submittedName>
        <fullName evidence="8">Pepsin B-like</fullName>
    </submittedName>
</protein>
<dbReference type="PANTHER" id="PTHR47966:SF66">
    <property type="entry name" value="PEPSINOGEN C"/>
    <property type="match status" value="1"/>
</dbReference>
<dbReference type="PRINTS" id="PR00792">
    <property type="entry name" value="PEPSIN"/>
</dbReference>
<dbReference type="RefSeq" id="XP_031420520.1">
    <property type="nucleotide sequence ID" value="XM_031564660.2"/>
</dbReference>
<keyword evidence="7" id="KW-1185">Reference proteome</keyword>
<keyword evidence="2 4" id="KW-1015">Disulfide bond</keyword>
<evidence type="ECO:0000256" key="4">
    <source>
        <dbReference type="PIRSR" id="PIRSR601461-2"/>
    </source>
</evidence>
<dbReference type="PROSITE" id="PS51767">
    <property type="entry name" value="PEPTIDASE_A1"/>
    <property type="match status" value="1"/>
</dbReference>
<dbReference type="FunFam" id="2.40.70.10:FF:000004">
    <property type="entry name" value="Pepsin A"/>
    <property type="match status" value="1"/>
</dbReference>
<feature type="disulfide bond" evidence="4">
    <location>
        <begin position="51"/>
        <end position="56"/>
    </location>
</feature>
<evidence type="ECO:0000259" key="6">
    <source>
        <dbReference type="PROSITE" id="PS51767"/>
    </source>
</evidence>
<reference evidence="8" key="1">
    <citation type="submission" date="2025-08" db="UniProtKB">
        <authorList>
            <consortium name="RefSeq"/>
        </authorList>
    </citation>
    <scope>IDENTIFICATION</scope>
</reference>
<dbReference type="Proteomes" id="UP000515152">
    <property type="component" value="Chromosome 3"/>
</dbReference>
<feature type="active site" evidence="3">
    <location>
        <position position="38"/>
    </location>
</feature>
<organism evidence="7 8">
    <name type="scientific">Clupea harengus</name>
    <name type="common">Atlantic herring</name>
    <dbReference type="NCBI Taxonomy" id="7950"/>
    <lineage>
        <taxon>Eukaryota</taxon>
        <taxon>Metazoa</taxon>
        <taxon>Chordata</taxon>
        <taxon>Craniata</taxon>
        <taxon>Vertebrata</taxon>
        <taxon>Euteleostomi</taxon>
        <taxon>Actinopterygii</taxon>
        <taxon>Neopterygii</taxon>
        <taxon>Teleostei</taxon>
        <taxon>Clupei</taxon>
        <taxon>Clupeiformes</taxon>
        <taxon>Clupeoidei</taxon>
        <taxon>Clupeidae</taxon>
        <taxon>Clupea</taxon>
    </lineage>
</organism>
<dbReference type="SUPFAM" id="SSF50630">
    <property type="entry name" value="Acid proteases"/>
    <property type="match status" value="1"/>
</dbReference>
<evidence type="ECO:0000256" key="5">
    <source>
        <dbReference type="RuleBase" id="RU000454"/>
    </source>
</evidence>
<dbReference type="GeneID" id="116219992"/>
<name>A0A6P8F9R7_CLUHA</name>
<comment type="similarity">
    <text evidence="1 5">Belongs to the peptidase A1 family.</text>
</comment>
<sequence length="330" mass="35882">MTYNFLKLQPPSTLLLQGYYYGTISIGTPPQSVQVLFDTGSSNLWVDSVYCNSRACNVHQKFNPQSSSSFQWAGKSFTLHYGAGGMTAALGYDTISVGGITVTSQMVGLSQTLDTAPTPFAGIVGLAYPRISSAQQPTLMDTMMQQGVLQYDIVAFYLSRGQSGSEISFGEVDNSKITTQITWTPVTSESWWEINMQGFQINNQETGWCQQGCAAIVDTGTPGLAVPTQYYNSLMQSTGAQQSNGMYYISCSAAGNLPTLAVTISGVSFQIPPSAYLQTGQNGYCMFGMQPTSQRDFSGRPMWILGDVFLREYYSVYDRANNRVGFATAA</sequence>
<dbReference type="InterPro" id="IPR001461">
    <property type="entry name" value="Aspartic_peptidase_A1"/>
</dbReference>
<feature type="active site" evidence="3">
    <location>
        <position position="218"/>
    </location>
</feature>
<proteinExistence type="inferred from homology"/>
<dbReference type="InterPro" id="IPR001969">
    <property type="entry name" value="Aspartic_peptidase_AS"/>
</dbReference>
<keyword evidence="5" id="KW-0064">Aspartyl protease</keyword>
<dbReference type="InterPro" id="IPR021109">
    <property type="entry name" value="Peptidase_aspartic_dom_sf"/>
</dbReference>
<dbReference type="PANTHER" id="PTHR47966">
    <property type="entry name" value="BETA-SITE APP-CLEAVING ENZYME, ISOFORM A-RELATED"/>
    <property type="match status" value="1"/>
</dbReference>
<dbReference type="InterPro" id="IPR033121">
    <property type="entry name" value="PEPTIDASE_A1"/>
</dbReference>
<dbReference type="GO" id="GO:0004190">
    <property type="term" value="F:aspartic-type endopeptidase activity"/>
    <property type="evidence" value="ECO:0007669"/>
    <property type="project" value="UniProtKB-KW"/>
</dbReference>
<evidence type="ECO:0000313" key="7">
    <source>
        <dbReference type="Proteomes" id="UP000515152"/>
    </source>
</evidence>
<evidence type="ECO:0000256" key="3">
    <source>
        <dbReference type="PIRSR" id="PIRSR601461-1"/>
    </source>
</evidence>
<keyword evidence="5" id="KW-0378">Hydrolase</keyword>
<dbReference type="OrthoDB" id="771136at2759"/>
<evidence type="ECO:0000256" key="2">
    <source>
        <dbReference type="ARBA" id="ARBA00023157"/>
    </source>
</evidence>
<dbReference type="PROSITE" id="PS00141">
    <property type="entry name" value="ASP_PROTEASE"/>
    <property type="match status" value="1"/>
</dbReference>
<accession>A0A6P8F9R7</accession>